<dbReference type="STRING" id="160660.BJI67_03365"/>
<gene>
    <name evidence="5" type="ORF">Thpro_022688</name>
</gene>
<organism evidence="5 6">
    <name type="scientific">Acidihalobacter prosperus</name>
    <dbReference type="NCBI Taxonomy" id="160660"/>
    <lineage>
        <taxon>Bacteria</taxon>
        <taxon>Pseudomonadati</taxon>
        <taxon>Pseudomonadota</taxon>
        <taxon>Gammaproteobacteria</taxon>
        <taxon>Chromatiales</taxon>
        <taxon>Ectothiorhodospiraceae</taxon>
        <taxon>Acidihalobacter</taxon>
    </lineage>
</organism>
<dbReference type="GO" id="GO:0005829">
    <property type="term" value="C:cytosol"/>
    <property type="evidence" value="ECO:0007669"/>
    <property type="project" value="TreeGrafter"/>
</dbReference>
<accession>A0A1A6C1K1</accession>
<dbReference type="GO" id="GO:0043200">
    <property type="term" value="P:response to amino acid"/>
    <property type="evidence" value="ECO:0007669"/>
    <property type="project" value="TreeGrafter"/>
</dbReference>
<dbReference type="Pfam" id="PF01037">
    <property type="entry name" value="AsnC_trans_reg"/>
    <property type="match status" value="1"/>
</dbReference>
<comment type="caution">
    <text evidence="5">The sequence shown here is derived from an EMBL/GenBank/DDBJ whole genome shotgun (WGS) entry which is preliminary data.</text>
</comment>
<evidence type="ECO:0000256" key="1">
    <source>
        <dbReference type="ARBA" id="ARBA00023015"/>
    </source>
</evidence>
<protein>
    <submittedName>
        <fullName evidence="5">AsnC family transcriptional regulator</fullName>
    </submittedName>
</protein>
<dbReference type="GO" id="GO:0043565">
    <property type="term" value="F:sequence-specific DNA binding"/>
    <property type="evidence" value="ECO:0007669"/>
    <property type="project" value="InterPro"/>
</dbReference>
<dbReference type="OrthoDB" id="166264at2"/>
<dbReference type="InterPro" id="IPR011008">
    <property type="entry name" value="Dimeric_a/b-barrel"/>
</dbReference>
<evidence type="ECO:0000313" key="5">
    <source>
        <dbReference type="EMBL" id="OBS08438.1"/>
    </source>
</evidence>
<dbReference type="GO" id="GO:0006355">
    <property type="term" value="P:regulation of DNA-templated transcription"/>
    <property type="evidence" value="ECO:0007669"/>
    <property type="project" value="UniProtKB-ARBA"/>
</dbReference>
<feature type="domain" description="HTH asnC-type" evidence="4">
    <location>
        <begin position="6"/>
        <end position="108"/>
    </location>
</feature>
<proteinExistence type="predicted"/>
<keyword evidence="1" id="KW-0805">Transcription regulation</keyword>
<keyword evidence="2" id="KW-0238">DNA-binding</keyword>
<dbReference type="EMBL" id="JQSG02000006">
    <property type="protein sequence ID" value="OBS08438.1"/>
    <property type="molecule type" value="Genomic_DNA"/>
</dbReference>
<dbReference type="SUPFAM" id="SSF46785">
    <property type="entry name" value="Winged helix' DNA-binding domain"/>
    <property type="match status" value="1"/>
</dbReference>
<dbReference type="SMART" id="SM00344">
    <property type="entry name" value="HTH_ASNC"/>
    <property type="match status" value="1"/>
</dbReference>
<evidence type="ECO:0000256" key="2">
    <source>
        <dbReference type="ARBA" id="ARBA00023125"/>
    </source>
</evidence>
<dbReference type="PANTHER" id="PTHR30154">
    <property type="entry name" value="LEUCINE-RESPONSIVE REGULATORY PROTEIN"/>
    <property type="match status" value="1"/>
</dbReference>
<evidence type="ECO:0000259" key="4">
    <source>
        <dbReference type="PROSITE" id="PS50956"/>
    </source>
</evidence>
<dbReference type="InterPro" id="IPR011991">
    <property type="entry name" value="ArsR-like_HTH"/>
</dbReference>
<dbReference type="PRINTS" id="PR00033">
    <property type="entry name" value="HTHASNC"/>
</dbReference>
<dbReference type="InterPro" id="IPR000485">
    <property type="entry name" value="AsnC-type_HTH_dom"/>
</dbReference>
<dbReference type="PROSITE" id="PS50956">
    <property type="entry name" value="HTH_ASNC_2"/>
    <property type="match status" value="1"/>
</dbReference>
<dbReference type="Gene3D" id="1.10.10.10">
    <property type="entry name" value="Winged helix-like DNA-binding domain superfamily/Winged helix DNA-binding domain"/>
    <property type="match status" value="1"/>
</dbReference>
<dbReference type="CDD" id="cd00090">
    <property type="entry name" value="HTH_ARSR"/>
    <property type="match status" value="1"/>
</dbReference>
<keyword evidence="3" id="KW-0804">Transcription</keyword>
<reference evidence="5 6" key="1">
    <citation type="journal article" date="2014" name="Genome Announc.">
        <title>Draft Genome Sequence of the Iron-Oxidizing, Acidophilic, and Halotolerant 'Thiobacillus prosperus' Type Strain DSM 5130.</title>
        <authorList>
            <person name="Ossandon F.J."/>
            <person name="Cardenas J.P."/>
            <person name="Corbett M."/>
            <person name="Quatrini R."/>
            <person name="Holmes D.S."/>
            <person name="Watkin E."/>
        </authorList>
    </citation>
    <scope>NUCLEOTIDE SEQUENCE [LARGE SCALE GENOMIC DNA]</scope>
    <source>
        <strain evidence="5 6">DSM 5130</strain>
    </source>
</reference>
<dbReference type="AlphaFoldDB" id="A0A1A6C1K1"/>
<evidence type="ECO:0000256" key="3">
    <source>
        <dbReference type="ARBA" id="ARBA00023163"/>
    </source>
</evidence>
<dbReference type="RefSeq" id="WP_052064673.1">
    <property type="nucleotide sequence ID" value="NZ_JQSG02000006.1"/>
</dbReference>
<dbReference type="InterPro" id="IPR019888">
    <property type="entry name" value="Tscrpt_reg_AsnC-like"/>
</dbReference>
<keyword evidence="6" id="KW-1185">Reference proteome</keyword>
<dbReference type="InterPro" id="IPR036388">
    <property type="entry name" value="WH-like_DNA-bd_sf"/>
</dbReference>
<dbReference type="Gene3D" id="3.30.70.920">
    <property type="match status" value="1"/>
</dbReference>
<evidence type="ECO:0000313" key="6">
    <source>
        <dbReference type="Proteomes" id="UP000029273"/>
    </source>
</evidence>
<dbReference type="InterPro" id="IPR019887">
    <property type="entry name" value="Tscrpt_reg_AsnC/Lrp_C"/>
</dbReference>
<dbReference type="InterPro" id="IPR036390">
    <property type="entry name" value="WH_DNA-bd_sf"/>
</dbReference>
<dbReference type="PANTHER" id="PTHR30154:SF34">
    <property type="entry name" value="TRANSCRIPTIONAL REGULATOR AZLB"/>
    <property type="match status" value="1"/>
</dbReference>
<dbReference type="SUPFAM" id="SSF54909">
    <property type="entry name" value="Dimeric alpha+beta barrel"/>
    <property type="match status" value="1"/>
</dbReference>
<dbReference type="Proteomes" id="UP000029273">
    <property type="component" value="Unassembled WGS sequence"/>
</dbReference>
<dbReference type="Pfam" id="PF13412">
    <property type="entry name" value="HTH_24"/>
    <property type="match status" value="1"/>
</dbReference>
<name>A0A1A6C1K1_9GAMM</name>
<sequence>MRRARLDRYDLAILTALQRDGRMSKLRLAEAIHLSPTPCWERLRRLEREGLVRGYHAEVAIDELLDVAHFLVEVTLTRHRAEDFARFEGAVAQRPEVLSCYAVAGGFDYLLLVVAADIVAYQRFIDGWLEDGMGVERYFTYVVTRTVKQDRAFPLERFWDNRRRDDQEPG</sequence>